<dbReference type="InterPro" id="IPR000225">
    <property type="entry name" value="Armadillo"/>
</dbReference>
<evidence type="ECO:0000259" key="6">
    <source>
        <dbReference type="PROSITE" id="PS51698"/>
    </source>
</evidence>
<dbReference type="CDD" id="cd16664">
    <property type="entry name" value="RING-Ubox_PUB"/>
    <property type="match status" value="1"/>
</dbReference>
<dbReference type="InterPro" id="IPR016024">
    <property type="entry name" value="ARM-type_fold"/>
</dbReference>
<dbReference type="Gene3D" id="1.25.10.10">
    <property type="entry name" value="Leucine-rich Repeat Variant"/>
    <property type="match status" value="3"/>
</dbReference>
<protein>
    <recommendedName>
        <fullName evidence="3">RING-type E3 ubiquitin transferase</fullName>
        <ecNumber evidence="3">2.3.2.27</ecNumber>
    </recommendedName>
</protein>
<dbReference type="InterPro" id="IPR052608">
    <property type="entry name" value="U-box_domain_protein"/>
</dbReference>
<comment type="catalytic activity">
    <reaction evidence="1">
        <text>S-ubiquitinyl-[E2 ubiquitin-conjugating enzyme]-L-cysteine + [acceptor protein]-L-lysine = [E2 ubiquitin-conjugating enzyme]-L-cysteine + N(6)-ubiquitinyl-[acceptor protein]-L-lysine.</text>
        <dbReference type="EC" id="2.3.2.27"/>
    </reaction>
</comment>
<dbReference type="SUPFAM" id="SSF48371">
    <property type="entry name" value="ARM repeat"/>
    <property type="match status" value="2"/>
</dbReference>
<reference evidence="7 8" key="1">
    <citation type="submission" date="2021-09" db="EMBL/GenBank/DDBJ databases">
        <title>Genomic insights and catalytic innovation underlie evolution of tropane alkaloids biosynthesis.</title>
        <authorList>
            <person name="Wang Y.-J."/>
            <person name="Tian T."/>
            <person name="Huang J.-P."/>
            <person name="Huang S.-X."/>
        </authorList>
    </citation>
    <scope>NUCLEOTIDE SEQUENCE [LARGE SCALE GENOMIC DNA]</scope>
    <source>
        <strain evidence="7">KIB-2018</strain>
        <tissue evidence="7">Leaf</tissue>
    </source>
</reference>
<name>A0AAV8U8W8_9ROSI</name>
<evidence type="ECO:0000256" key="1">
    <source>
        <dbReference type="ARBA" id="ARBA00000900"/>
    </source>
</evidence>
<dbReference type="GO" id="GO:0061630">
    <property type="term" value="F:ubiquitin protein ligase activity"/>
    <property type="evidence" value="ECO:0007669"/>
    <property type="project" value="UniProtKB-EC"/>
</dbReference>
<feature type="domain" description="U-box" evidence="6">
    <location>
        <begin position="243"/>
        <end position="321"/>
    </location>
</feature>
<dbReference type="Gene3D" id="3.30.40.10">
    <property type="entry name" value="Zinc/RING finger domain, C3HC4 (zinc finger)"/>
    <property type="match status" value="1"/>
</dbReference>
<sequence>MNSPRRPSCFFSFCRISQLSKDEARIATVAEALLKWIAEIIKSLESIDVHHESFAEISCYLYRTCPAILELQATEHAPENTMDIFASLTRSIHVVRDLADKYQRFSNSNSDSDVKSIILVLEEEIKNMGECLSWIPSSTFQDQTYAGVAISSLSNEMRTVQFCVREIQVSDTKELEPQQSLKFLSTDIDLYPVSSEISSYNSEMSDKPQLIEFLQSTTLISQRKHSSSGSSSSLPQIPKYIEPLYDTFYCPLTKQIMEDPVTLETGVTCERKAIEKLFEEFGDLRDILCPVTGQKLSSRSFATNMALKTTIQEWIERNEAARIKVSLAALSLDSSAAMILEAIIDLQGICKRKIYNRVQVCNGGIVPLLVKFMGYKDRNVRCATLELLKLLAEDNEERKQEMIVNAMDISTVFKLLSSGYEPITHAALMLLVEISTSPLACERIGKTTGGILMLIRTKYNNSVDAFSSEKADKILKNLESSPENIKRMAENGFLEPLLNHLTDGSEETQMEMANYFGETALGHDSKIFVAEKASQALIKMVQSGNTLSRRAAFRALAKISSYHPNAEKLVKAGIVQTMVEELFMRRIYDEPMNTKEEAAAVLANIFEAGFELDNVQVKTYGCRLNSDYVVHNIMDMVGNSYPEELNINLIRVLLCLTKSPKSMYTITSAVRETEASYTLIELLNNPHEKLVITAIKLLISLSPYIGHILIERLCKISGQPENLILGQNETTTFTEKQAVSAKFLANLPHQNLTLNLFLIRQDTVPKILATINEIQKTGTRTSRFATPYLEGLVGILVRFTATLHDSQILYLARSYNFTSVFTELLMKTSSDEVQRLSAIGLENLSSESINLSRPPTNRRNNSVGLFLLQRLLCLGSSKKKMVKICPIHRGECSSENTFCLLEVNAVERLLACLHHDNAEVVEASLSALCTLLDEKVDVDKSVNMLLEVNAIQYILNVVKEHNGEGLRQKSFWVIERFLMKGGDKSASDISQDRLLPAILIMIAENLPVQATCSSLSHTIITCRTCSLIFTKLTWSLDFISTAHCSLVPNNMQKIMDNGLPPQRVAAL</sequence>
<comment type="caution">
    <text evidence="7">The sequence shown here is derived from an EMBL/GenBank/DDBJ whole genome shotgun (WGS) entry which is preliminary data.</text>
</comment>
<dbReference type="Pfam" id="PF00514">
    <property type="entry name" value="Arm"/>
    <property type="match status" value="1"/>
</dbReference>
<evidence type="ECO:0000313" key="7">
    <source>
        <dbReference type="EMBL" id="KAJ8774619.1"/>
    </source>
</evidence>
<dbReference type="GO" id="GO:0016567">
    <property type="term" value="P:protein ubiquitination"/>
    <property type="evidence" value="ECO:0007669"/>
    <property type="project" value="InterPro"/>
</dbReference>
<dbReference type="EMBL" id="JAIWQS010000001">
    <property type="protein sequence ID" value="KAJ8774619.1"/>
    <property type="molecule type" value="Genomic_DNA"/>
</dbReference>
<evidence type="ECO:0000313" key="8">
    <source>
        <dbReference type="Proteomes" id="UP001159364"/>
    </source>
</evidence>
<dbReference type="SUPFAM" id="SSF57850">
    <property type="entry name" value="RING/U-box"/>
    <property type="match status" value="1"/>
</dbReference>
<evidence type="ECO:0000256" key="2">
    <source>
        <dbReference type="ARBA" id="ARBA00004906"/>
    </source>
</evidence>
<dbReference type="InterPro" id="IPR011989">
    <property type="entry name" value="ARM-like"/>
</dbReference>
<dbReference type="InterPro" id="IPR013083">
    <property type="entry name" value="Znf_RING/FYVE/PHD"/>
</dbReference>
<dbReference type="Pfam" id="PF04564">
    <property type="entry name" value="U-box"/>
    <property type="match status" value="1"/>
</dbReference>
<evidence type="ECO:0000256" key="4">
    <source>
        <dbReference type="ARBA" id="ARBA00022679"/>
    </source>
</evidence>
<dbReference type="PANTHER" id="PTHR45958:SF4">
    <property type="entry name" value="U-BOX DOMAIN-CONTAINING PROTEIN 42-RELATED"/>
    <property type="match status" value="1"/>
</dbReference>
<dbReference type="EC" id="2.3.2.27" evidence="3"/>
<keyword evidence="8" id="KW-1185">Reference proteome</keyword>
<dbReference type="SMART" id="SM00504">
    <property type="entry name" value="Ubox"/>
    <property type="match status" value="1"/>
</dbReference>
<accession>A0AAV8U8W8</accession>
<dbReference type="Proteomes" id="UP001159364">
    <property type="component" value="Linkage Group LG01"/>
</dbReference>
<organism evidence="7 8">
    <name type="scientific">Erythroxylum novogranatense</name>
    <dbReference type="NCBI Taxonomy" id="1862640"/>
    <lineage>
        <taxon>Eukaryota</taxon>
        <taxon>Viridiplantae</taxon>
        <taxon>Streptophyta</taxon>
        <taxon>Embryophyta</taxon>
        <taxon>Tracheophyta</taxon>
        <taxon>Spermatophyta</taxon>
        <taxon>Magnoliopsida</taxon>
        <taxon>eudicotyledons</taxon>
        <taxon>Gunneridae</taxon>
        <taxon>Pentapetalae</taxon>
        <taxon>rosids</taxon>
        <taxon>fabids</taxon>
        <taxon>Malpighiales</taxon>
        <taxon>Erythroxylaceae</taxon>
        <taxon>Erythroxylum</taxon>
    </lineage>
</organism>
<dbReference type="SMART" id="SM00185">
    <property type="entry name" value="ARM"/>
    <property type="match status" value="5"/>
</dbReference>
<gene>
    <name evidence="7" type="ORF">K2173_017065</name>
</gene>
<keyword evidence="4" id="KW-0808">Transferase</keyword>
<dbReference type="PANTHER" id="PTHR45958">
    <property type="entry name" value="RING-TYPE E3 UBIQUITIN TRANSFERASE"/>
    <property type="match status" value="1"/>
</dbReference>
<dbReference type="InterPro" id="IPR045210">
    <property type="entry name" value="RING-Ubox_PUB"/>
</dbReference>
<proteinExistence type="predicted"/>
<evidence type="ECO:0000256" key="3">
    <source>
        <dbReference type="ARBA" id="ARBA00012483"/>
    </source>
</evidence>
<comment type="pathway">
    <text evidence="2">Protein modification; protein ubiquitination.</text>
</comment>
<dbReference type="AlphaFoldDB" id="A0AAV8U8W8"/>
<dbReference type="PROSITE" id="PS51698">
    <property type="entry name" value="U_BOX"/>
    <property type="match status" value="1"/>
</dbReference>
<dbReference type="InterPro" id="IPR003613">
    <property type="entry name" value="Ubox_domain"/>
</dbReference>
<evidence type="ECO:0000256" key="5">
    <source>
        <dbReference type="ARBA" id="ARBA00022737"/>
    </source>
</evidence>
<keyword evidence="5" id="KW-0677">Repeat</keyword>